<dbReference type="Proteomes" id="UP001234178">
    <property type="component" value="Unassembled WGS sequence"/>
</dbReference>
<evidence type="ECO:0000313" key="1">
    <source>
        <dbReference type="EMBL" id="KAK4019201.1"/>
    </source>
</evidence>
<organism evidence="1 2">
    <name type="scientific">Daphnia magna</name>
    <dbReference type="NCBI Taxonomy" id="35525"/>
    <lineage>
        <taxon>Eukaryota</taxon>
        <taxon>Metazoa</taxon>
        <taxon>Ecdysozoa</taxon>
        <taxon>Arthropoda</taxon>
        <taxon>Crustacea</taxon>
        <taxon>Branchiopoda</taxon>
        <taxon>Diplostraca</taxon>
        <taxon>Cladocera</taxon>
        <taxon>Anomopoda</taxon>
        <taxon>Daphniidae</taxon>
        <taxon>Daphnia</taxon>
    </lineage>
</organism>
<gene>
    <name evidence="1" type="ORF">OUZ56_001227</name>
</gene>
<reference evidence="1 2" key="1">
    <citation type="journal article" date="2023" name="Nucleic Acids Res.">
        <title>The hologenome of Daphnia magna reveals possible DNA methylation and microbiome-mediated evolution of the host genome.</title>
        <authorList>
            <person name="Chaturvedi A."/>
            <person name="Li X."/>
            <person name="Dhandapani V."/>
            <person name="Marshall H."/>
            <person name="Kissane S."/>
            <person name="Cuenca-Cambronero M."/>
            <person name="Asole G."/>
            <person name="Calvet F."/>
            <person name="Ruiz-Romero M."/>
            <person name="Marangio P."/>
            <person name="Guigo R."/>
            <person name="Rago D."/>
            <person name="Mirbahai L."/>
            <person name="Eastwood N."/>
            <person name="Colbourne J.K."/>
            <person name="Zhou J."/>
            <person name="Mallon E."/>
            <person name="Orsini L."/>
        </authorList>
    </citation>
    <scope>NUCLEOTIDE SEQUENCE [LARGE SCALE GENOMIC DNA]</scope>
    <source>
        <strain evidence="1">LRV0_1</strain>
    </source>
</reference>
<protein>
    <submittedName>
        <fullName evidence="1">Uncharacterized protein</fullName>
    </submittedName>
</protein>
<accession>A0ABR0A218</accession>
<proteinExistence type="predicted"/>
<comment type="caution">
    <text evidence="1">The sequence shown here is derived from an EMBL/GenBank/DDBJ whole genome shotgun (WGS) entry which is preliminary data.</text>
</comment>
<name>A0ABR0A218_9CRUS</name>
<sequence>MDGWKSSACFELEPKRHFGDSAARRVGPSSSYQESVKTLFTFFISQQLYALRLNVSSQQFFVRIALFS</sequence>
<dbReference type="EMBL" id="JAOYFB010000036">
    <property type="protein sequence ID" value="KAK4019201.1"/>
    <property type="molecule type" value="Genomic_DNA"/>
</dbReference>
<evidence type="ECO:0000313" key="2">
    <source>
        <dbReference type="Proteomes" id="UP001234178"/>
    </source>
</evidence>
<keyword evidence="2" id="KW-1185">Reference proteome</keyword>